<accession>A0A7M6DQ75</accession>
<dbReference type="SUPFAM" id="SSF82895">
    <property type="entry name" value="TSP-1 type 1 repeat"/>
    <property type="match status" value="1"/>
</dbReference>
<dbReference type="InterPro" id="IPR036383">
    <property type="entry name" value="TSP1_rpt_sf"/>
</dbReference>
<dbReference type="Gene3D" id="2.20.100.10">
    <property type="entry name" value="Thrombospondin type-1 (TSP1) repeat"/>
    <property type="match status" value="1"/>
</dbReference>
<dbReference type="PROSITE" id="PS50092">
    <property type="entry name" value="TSP1"/>
    <property type="match status" value="1"/>
</dbReference>
<proteinExistence type="predicted"/>
<evidence type="ECO:0000256" key="1">
    <source>
        <dbReference type="SAM" id="MobiDB-lite"/>
    </source>
</evidence>
<dbReference type="RefSeq" id="XP_066924401.1">
    <property type="nucleotide sequence ID" value="XM_067068300.1"/>
</dbReference>
<name>A0A7M6DQ75_9CNID</name>
<dbReference type="Proteomes" id="UP000594262">
    <property type="component" value="Unplaced"/>
</dbReference>
<feature type="compositionally biased region" description="Low complexity" evidence="1">
    <location>
        <begin position="144"/>
        <end position="159"/>
    </location>
</feature>
<keyword evidence="4" id="KW-1185">Reference proteome</keyword>
<dbReference type="AlphaFoldDB" id="A0A7M6DQ75"/>
<feature type="region of interest" description="Disordered" evidence="1">
    <location>
        <begin position="144"/>
        <end position="199"/>
    </location>
</feature>
<keyword evidence="2" id="KW-0732">Signal</keyword>
<protein>
    <recommendedName>
        <fullName evidence="5">Cnidarian restricted protein</fullName>
    </recommendedName>
</protein>
<dbReference type="GeneID" id="136811673"/>
<sequence length="389" mass="44234">MLKMDCLMLILLAIFTPANGMGNEWTLWGPWGPFDATCGPQTRFRLRKCIIKIPWDECIGDSMSTQVINNIPCPTTAVQTSSQKVKPSEVISVPRPFTGTTADPVFKTEEIKTTFRPRTTSTKTTLETSTTFEIVVQKTESSTVSITPSTTSTKTTPQKSTRESTTTNMRNKRSTLPTTLSLITSTESQSTETNYQDKDISTEQFRTLITTKTTVPSTTKIQTSTPTASTGTSTPAKPTKVKTQPTIRPSIESTEWFTWSSWSENKGKPCGTLFRRRHRVCKKPCEEVQEQATFKPCKKVITQKFKIIERIVYQDEISASKKINVWSFIQCKMKCQFEPSCRQVAINRLKDSSWDCYFMRTKNGNYGIETWRRKRAFDNPVKVFTKVFR</sequence>
<dbReference type="EnsemblMetazoa" id="CLYHEMT021852.1">
    <property type="protein sequence ID" value="CLYHEMP021852.1"/>
    <property type="gene ID" value="CLYHEMG021852"/>
</dbReference>
<feature type="signal peptide" evidence="2">
    <location>
        <begin position="1"/>
        <end position="20"/>
    </location>
</feature>
<reference evidence="3" key="1">
    <citation type="submission" date="2021-01" db="UniProtKB">
        <authorList>
            <consortium name="EnsemblMetazoa"/>
        </authorList>
    </citation>
    <scope>IDENTIFICATION</scope>
</reference>
<dbReference type="InterPro" id="IPR000884">
    <property type="entry name" value="TSP1_rpt"/>
</dbReference>
<dbReference type="SMART" id="SM00209">
    <property type="entry name" value="TSP1"/>
    <property type="match status" value="2"/>
</dbReference>
<evidence type="ECO:0000313" key="3">
    <source>
        <dbReference type="EnsemblMetazoa" id="CLYHEMP021852.1"/>
    </source>
</evidence>
<feature type="compositionally biased region" description="Low complexity" evidence="1">
    <location>
        <begin position="215"/>
        <end position="238"/>
    </location>
</feature>
<evidence type="ECO:0000256" key="2">
    <source>
        <dbReference type="SAM" id="SignalP"/>
    </source>
</evidence>
<organism evidence="3 4">
    <name type="scientific">Clytia hemisphaerica</name>
    <dbReference type="NCBI Taxonomy" id="252671"/>
    <lineage>
        <taxon>Eukaryota</taxon>
        <taxon>Metazoa</taxon>
        <taxon>Cnidaria</taxon>
        <taxon>Hydrozoa</taxon>
        <taxon>Hydroidolina</taxon>
        <taxon>Leptothecata</taxon>
        <taxon>Obeliida</taxon>
        <taxon>Clytiidae</taxon>
        <taxon>Clytia</taxon>
    </lineage>
</organism>
<evidence type="ECO:0008006" key="5">
    <source>
        <dbReference type="Google" id="ProtNLM"/>
    </source>
</evidence>
<feature type="chain" id="PRO_5029895145" description="Cnidarian restricted protein" evidence="2">
    <location>
        <begin position="21"/>
        <end position="389"/>
    </location>
</feature>
<feature type="compositionally biased region" description="Low complexity" evidence="1">
    <location>
        <begin position="174"/>
        <end position="193"/>
    </location>
</feature>
<evidence type="ECO:0000313" key="4">
    <source>
        <dbReference type="Proteomes" id="UP000594262"/>
    </source>
</evidence>
<feature type="region of interest" description="Disordered" evidence="1">
    <location>
        <begin position="215"/>
        <end position="247"/>
    </location>
</feature>